<evidence type="ECO:0000313" key="9">
    <source>
        <dbReference type="Proteomes" id="UP000182660"/>
    </source>
</evidence>
<evidence type="ECO:0000256" key="2">
    <source>
        <dbReference type="ARBA" id="ARBA00022448"/>
    </source>
</evidence>
<dbReference type="PANTHER" id="PTHR43549:SF3">
    <property type="entry name" value="MULTIDRUG RESISTANCE PROTEIN YPNP-RELATED"/>
    <property type="match status" value="1"/>
</dbReference>
<evidence type="ECO:0000256" key="5">
    <source>
        <dbReference type="ARBA" id="ARBA00022989"/>
    </source>
</evidence>
<feature type="transmembrane region" description="Helical" evidence="7">
    <location>
        <begin position="150"/>
        <end position="169"/>
    </location>
</feature>
<dbReference type="InterPro" id="IPR002528">
    <property type="entry name" value="MATE_fam"/>
</dbReference>
<feature type="transmembrane region" description="Helical" evidence="7">
    <location>
        <begin position="341"/>
        <end position="360"/>
    </location>
</feature>
<name>A0ABY1HAJ2_9GAMM</name>
<protein>
    <submittedName>
        <fullName evidence="8">Na(+) driven multidrug efflux pump</fullName>
    </submittedName>
</protein>
<dbReference type="InterPro" id="IPR048279">
    <property type="entry name" value="MdtK-like"/>
</dbReference>
<dbReference type="EMBL" id="FPLJ01000004">
    <property type="protein sequence ID" value="SGY81629.1"/>
    <property type="molecule type" value="Genomic_DNA"/>
</dbReference>
<evidence type="ECO:0000256" key="7">
    <source>
        <dbReference type="SAM" id="Phobius"/>
    </source>
</evidence>
<sequence>MAVPMAYGLLAVLGFSLVDTYFVSLLGTQALAAISFTFPVTFFVSALAMGLGTGLSACLARLLGQGQHQDAARLTSDGLLLALTTILTVAIIGINSIEPLFKVLGATESLMVYIQDYMFYWYIAIPFLVIPMVGNAAIRATGDTKTPSRVMIIAGFMNGILDPLLIFGIGPFPELGVKGAAIASGLSWLITFAVAIYLLRYREQLLLLTKPSLGNMLKNWRKITAIGLPASLTNMLSPVNNAFVMWQLATFSTTAVAAYGAGTRLEAILLIGMIAVSSMLSPFIAQNSSANNPQRCLTAIKLAIRYSLISQLSIYLLIALAAPYIATLFSDDVAVISHLSLYLYIIPATFAMQGIMMAVASSLNGFNRPISALSLSLSRSLLIITLSSLGAHYCGEKGIFFGIASANVLVGLLALYYAQQLQLELHNELRRETPA</sequence>
<keyword evidence="2" id="KW-0813">Transport</keyword>
<organism evidence="8 9">
    <name type="scientific">Moritella viscosa</name>
    <dbReference type="NCBI Taxonomy" id="80854"/>
    <lineage>
        <taxon>Bacteria</taxon>
        <taxon>Pseudomonadati</taxon>
        <taxon>Pseudomonadota</taxon>
        <taxon>Gammaproteobacteria</taxon>
        <taxon>Alteromonadales</taxon>
        <taxon>Moritellaceae</taxon>
        <taxon>Moritella</taxon>
    </lineage>
</organism>
<dbReference type="NCBIfam" id="TIGR00797">
    <property type="entry name" value="matE"/>
    <property type="match status" value="1"/>
</dbReference>
<feature type="transmembrane region" description="Helical" evidence="7">
    <location>
        <begin position="181"/>
        <end position="199"/>
    </location>
</feature>
<comment type="subcellular location">
    <subcellularLocation>
        <location evidence="1">Cell inner membrane</location>
        <topology evidence="1">Multi-pass membrane protein</topology>
    </subcellularLocation>
</comment>
<feature type="transmembrane region" description="Helical" evidence="7">
    <location>
        <begin position="267"/>
        <end position="285"/>
    </location>
</feature>
<reference evidence="8 9" key="1">
    <citation type="submission" date="2016-11" db="EMBL/GenBank/DDBJ databases">
        <authorList>
            <person name="Klemetsen T."/>
        </authorList>
    </citation>
    <scope>NUCLEOTIDE SEQUENCE [LARGE SCALE GENOMIC DNA]</scope>
    <source>
        <strain evidence="8">MT 2528</strain>
    </source>
</reference>
<keyword evidence="3" id="KW-1003">Cell membrane</keyword>
<evidence type="ECO:0000256" key="6">
    <source>
        <dbReference type="ARBA" id="ARBA00023136"/>
    </source>
</evidence>
<dbReference type="PIRSF" id="PIRSF006603">
    <property type="entry name" value="DinF"/>
    <property type="match status" value="1"/>
</dbReference>
<proteinExistence type="predicted"/>
<gene>
    <name evidence="8" type="ORF">MT2528_0083</name>
</gene>
<keyword evidence="4 7" id="KW-0812">Transmembrane</keyword>
<accession>A0ABY1HAJ2</accession>
<feature type="transmembrane region" description="Helical" evidence="7">
    <location>
        <begin position="117"/>
        <end position="138"/>
    </location>
</feature>
<keyword evidence="6 7" id="KW-0472">Membrane</keyword>
<evidence type="ECO:0000256" key="3">
    <source>
        <dbReference type="ARBA" id="ARBA00022475"/>
    </source>
</evidence>
<evidence type="ECO:0000313" key="8">
    <source>
        <dbReference type="EMBL" id="SGY81629.1"/>
    </source>
</evidence>
<feature type="transmembrane region" description="Helical" evidence="7">
    <location>
        <begin position="399"/>
        <end position="418"/>
    </location>
</feature>
<feature type="transmembrane region" description="Helical" evidence="7">
    <location>
        <begin position="372"/>
        <end position="393"/>
    </location>
</feature>
<feature type="transmembrane region" description="Helical" evidence="7">
    <location>
        <begin position="306"/>
        <end position="329"/>
    </location>
</feature>
<dbReference type="PANTHER" id="PTHR43549">
    <property type="entry name" value="MULTIDRUG RESISTANCE PROTEIN YPNP-RELATED"/>
    <property type="match status" value="1"/>
</dbReference>
<feature type="transmembrane region" description="Helical" evidence="7">
    <location>
        <begin position="76"/>
        <end position="97"/>
    </location>
</feature>
<dbReference type="Proteomes" id="UP000182660">
    <property type="component" value="Unassembled WGS sequence"/>
</dbReference>
<comment type="caution">
    <text evidence="8">The sequence shown here is derived from an EMBL/GenBank/DDBJ whole genome shotgun (WGS) entry which is preliminary data.</text>
</comment>
<evidence type="ECO:0000256" key="1">
    <source>
        <dbReference type="ARBA" id="ARBA00004429"/>
    </source>
</evidence>
<feature type="transmembrane region" description="Helical" evidence="7">
    <location>
        <begin position="42"/>
        <end position="64"/>
    </location>
</feature>
<keyword evidence="9" id="KW-1185">Reference proteome</keyword>
<evidence type="ECO:0000256" key="4">
    <source>
        <dbReference type="ARBA" id="ARBA00022692"/>
    </source>
</evidence>
<dbReference type="Pfam" id="PF01554">
    <property type="entry name" value="MatE"/>
    <property type="match status" value="2"/>
</dbReference>
<keyword evidence="5 7" id="KW-1133">Transmembrane helix</keyword>
<dbReference type="InterPro" id="IPR052031">
    <property type="entry name" value="Membrane_Transporter-Flippase"/>
</dbReference>